<dbReference type="SUPFAM" id="SSF57997">
    <property type="entry name" value="Tropomyosin"/>
    <property type="match status" value="2"/>
</dbReference>
<evidence type="ECO:0000313" key="6">
    <source>
        <dbReference type="EMBL" id="GMN48841.1"/>
    </source>
</evidence>
<feature type="region of interest" description="Disordered" evidence="4">
    <location>
        <begin position="101"/>
        <end position="148"/>
    </location>
</feature>
<feature type="compositionally biased region" description="Polar residues" evidence="4">
    <location>
        <begin position="1600"/>
        <end position="1616"/>
    </location>
</feature>
<evidence type="ECO:0000259" key="5">
    <source>
        <dbReference type="PROSITE" id="PS51774"/>
    </source>
</evidence>
<dbReference type="InterPro" id="IPR011684">
    <property type="entry name" value="NAB"/>
</dbReference>
<reference evidence="6" key="1">
    <citation type="submission" date="2023-07" db="EMBL/GenBank/DDBJ databases">
        <title>draft genome sequence of fig (Ficus carica).</title>
        <authorList>
            <person name="Takahashi T."/>
            <person name="Nishimura K."/>
        </authorList>
    </citation>
    <scope>NUCLEOTIDE SEQUENCE</scope>
</reference>
<feature type="region of interest" description="Disordered" evidence="4">
    <location>
        <begin position="224"/>
        <end position="244"/>
    </location>
</feature>
<comment type="similarity">
    <text evidence="2">Belongs to the NET family.</text>
</comment>
<keyword evidence="7" id="KW-1185">Reference proteome</keyword>
<sequence>MYSWWWDSHISPKNSKWLKENLTDMDSKVKQMIKLIEEDADSFARRAEMYYKKRPELMKMVEEFYRAYRALAERYDHATGVIRHAHKTMAEVCPNQVYLMGSDEPPGSATEADPHTPEMPPPGRALFDSDELQGSGEGAGHAKFSEGKARKGLNFHDVGEEKERTIPIYGDQDLQAQPLPDPDRMGKAETEISNLKIALAKLESEKEAGLLRYEQSLKRLSNLESEVSRAQEDSRGLNERASEAETEVQNLKDALAKLQAEREAAFLRYQQYLEKISSLENSISSAQKDAGELNVRATKAEAEAESLKQDLARMGAEKEDALAQYKRCLEMLSKLEDNLAKTEEDARQTNKRADKAEREVETLKQEVTKLTEEKEAAALNYLQCLEKLTELEQKLSRVQEEARWLNSEIDDGVAKLKSAEERCLVLEKSNQNLQSELETLVHKVGSQGDELTEKQKELGRLWTCIQEERMRFVEAETAFQTLQHLHSQSQEELRSLVLQLQNRAEILEDMKTRNRGLEDEVQKAKEENTSLNELNLSSAVSIKNLQDEMLNLRETIKKLDAEVELRVDERNALQQEIYCLKEELKELSKKNRTMLEQVESVGFDPECFGSSVKELQDENSKLKQDCEINRNEKAALLEQLKIMEKLMEKNSLLENSLADLNVELEGVREKVKALEESCQSLLEEKSNLVAEKTSLTSQLHVTTENLEKLSEKNNFLENSLLDANAEIEVLRVKSKCLEDSCLLLDGEKTVLVTERESLASQLNNTQKRLENLGSRYAALEEKLSVLEKERETALGTVEELRVYLDAEKKERASFTQLSETHLAGKELYICKLQEDVLCGKKEFEEEQAKALNAQIEILVLLKCIQGLEEKGFSLLVEHQKLLEASEKTKKLISELEHESIERKVENRSLSEHNNLLKVGLGKLMKILDISSDHGCGNKVEHDQRILNNVLVKLQETQDSLFKSYDENQQLVIEKSVLVTILEQLQSEGANLTTERNSLQKEFGIQSEQLSALRLEKQKLWKTNEELRTKIVEGDQREDVLISASENLHKQLLELQGAYQNLQNEKCEVVEEKGSLAKIVSDLEEQKSCLEKDNHVMFDETIFYSNLSLVFNEIISQKLAGLEELSGKLNKLHLENIDLEEKSRLLEKKLEGLQRENLHLKECLDKSDSELHSVKAVNDQLNGKITDAKDLLSQKDSEIQMWVGQADAFFVELQSSNVREALLEGKINEITEAFMSLEDGSNSKSVEIELLKQKVGTLEDANGGLEAQLALYTSSVISLKNLISSLEKHTTMQGEPPKLDNEELEDTQLVIRHSDISGTNGVHTAVVPNGVLDLQDLERRIEAIQMAVEEKEKSVMLESIAASTKLDAAMREIEELKAIGRQYLENGQRSKRVTASREDERDGFNKNLRVRTKTHEISELGNEVLTKDIMLDQISSDCSSFGKSKRVNTESDNQMLELWETTDQDGSIDLKVGKTQKTAKSPKDHRRNDSVKAHKSRAPSIESLMEKELGVDKLEISRRSSESRQEGNKKRVLERLDSDAQKLSNLQITVQDLKRKVEITEKSKKGKGLEYESVKGQLEDAEEAITKLYDANRKLMKNCEDGSQSSDGTSANASDESGSVRRRRISEQARRGSEKIGRLQLEVQRLQFLLLKLDDDAKEARPRTTRITEHKTRVLLRDYLYGGGVRTGRKYKRAPFCSCVQPPTSGD</sequence>
<proteinExistence type="inferred from homology"/>
<feature type="domain" description="NAB" evidence="5">
    <location>
        <begin position="2"/>
        <end position="82"/>
    </location>
</feature>
<feature type="coiled-coil region" evidence="3">
    <location>
        <begin position="1535"/>
        <end position="1597"/>
    </location>
</feature>
<gene>
    <name evidence="6" type="ORF">TIFTF001_018006</name>
</gene>
<protein>
    <recommendedName>
        <fullName evidence="5">NAB domain-containing protein</fullName>
    </recommendedName>
</protein>
<evidence type="ECO:0000256" key="4">
    <source>
        <dbReference type="SAM" id="MobiDB-lite"/>
    </source>
</evidence>
<feature type="region of interest" description="Disordered" evidence="4">
    <location>
        <begin position="1598"/>
        <end position="1633"/>
    </location>
</feature>
<feature type="compositionally biased region" description="Basic and acidic residues" evidence="4">
    <location>
        <begin position="1624"/>
        <end position="1633"/>
    </location>
</feature>
<evidence type="ECO:0000313" key="7">
    <source>
        <dbReference type="Proteomes" id="UP001187192"/>
    </source>
</evidence>
<dbReference type="Pfam" id="PF07765">
    <property type="entry name" value="KIP1"/>
    <property type="match status" value="1"/>
</dbReference>
<dbReference type="GO" id="GO:0005886">
    <property type="term" value="C:plasma membrane"/>
    <property type="evidence" value="ECO:0007669"/>
    <property type="project" value="TreeGrafter"/>
</dbReference>
<feature type="region of interest" description="Disordered" evidence="4">
    <location>
        <begin position="1466"/>
        <end position="1505"/>
    </location>
</feature>
<name>A0AA88ARI5_FICCA</name>
<accession>A0AA88ARI5</accession>
<dbReference type="PANTHER" id="PTHR32258:SF32">
    <property type="entry name" value="PROTEIN NETWORKED 1D"/>
    <property type="match status" value="1"/>
</dbReference>
<evidence type="ECO:0000256" key="3">
    <source>
        <dbReference type="SAM" id="Coils"/>
    </source>
</evidence>
<dbReference type="GO" id="GO:0051015">
    <property type="term" value="F:actin filament binding"/>
    <property type="evidence" value="ECO:0007669"/>
    <property type="project" value="TreeGrafter"/>
</dbReference>
<comment type="caution">
    <text evidence="6">The sequence shown here is derived from an EMBL/GenBank/DDBJ whole genome shotgun (WGS) entry which is preliminary data.</text>
</comment>
<dbReference type="Gene3D" id="1.10.287.1490">
    <property type="match status" value="1"/>
</dbReference>
<keyword evidence="1 3" id="KW-0175">Coiled coil</keyword>
<evidence type="ECO:0000256" key="2">
    <source>
        <dbReference type="ARBA" id="ARBA00038006"/>
    </source>
</evidence>
<dbReference type="PROSITE" id="PS51774">
    <property type="entry name" value="NAB"/>
    <property type="match status" value="1"/>
</dbReference>
<dbReference type="Proteomes" id="UP001187192">
    <property type="component" value="Unassembled WGS sequence"/>
</dbReference>
<organism evidence="6 7">
    <name type="scientific">Ficus carica</name>
    <name type="common">Common fig</name>
    <dbReference type="NCBI Taxonomy" id="3494"/>
    <lineage>
        <taxon>Eukaryota</taxon>
        <taxon>Viridiplantae</taxon>
        <taxon>Streptophyta</taxon>
        <taxon>Embryophyta</taxon>
        <taxon>Tracheophyta</taxon>
        <taxon>Spermatophyta</taxon>
        <taxon>Magnoliopsida</taxon>
        <taxon>eudicotyledons</taxon>
        <taxon>Gunneridae</taxon>
        <taxon>Pentapetalae</taxon>
        <taxon>rosids</taxon>
        <taxon>fabids</taxon>
        <taxon>Rosales</taxon>
        <taxon>Moraceae</taxon>
        <taxon>Ficeae</taxon>
        <taxon>Ficus</taxon>
    </lineage>
</organism>
<feature type="coiled-coil region" evidence="3">
    <location>
        <begin position="1121"/>
        <end position="1155"/>
    </location>
</feature>
<dbReference type="PANTHER" id="PTHR32258">
    <property type="entry name" value="PROTEIN NETWORKED 4A"/>
    <property type="match status" value="1"/>
</dbReference>
<feature type="coiled-coil region" evidence="3">
    <location>
        <begin position="1333"/>
        <end position="1385"/>
    </location>
</feature>
<feature type="compositionally biased region" description="Basic and acidic residues" evidence="4">
    <location>
        <begin position="226"/>
        <end position="243"/>
    </location>
</feature>
<feature type="coiled-coil region" evidence="3">
    <location>
        <begin position="490"/>
        <end position="796"/>
    </location>
</feature>
<dbReference type="EMBL" id="BTGU01000029">
    <property type="protein sequence ID" value="GMN48841.1"/>
    <property type="molecule type" value="Genomic_DNA"/>
</dbReference>
<evidence type="ECO:0000256" key="1">
    <source>
        <dbReference type="ARBA" id="ARBA00023054"/>
    </source>
</evidence>
<dbReference type="InterPro" id="IPR051861">
    <property type="entry name" value="NET_actin-binding_domain"/>
</dbReference>